<sequence>MLGHVAYLSVIVILGGAVTSDMLGRAGAPALVVGVLGMWRYSWAALNFLRAIYFRRVVHPRRKARAQARFADARHPVHAFFLVTSYGIDPEVTIQVYRSIFRAAARARDGATIVASVVEGADARLIRQVFEQAFGQVVGPEGGAGAGGSQGVRLIVDRIRGTGKRDAMARSLRIIARHCPSSRDIVVFVDGDSCVPETLVAEAAPWFTDQSVGALTTDEAVDIPRPGLFRDWFRLRFDQRQMMMCSMGLSNRVLTLTGRMSVFRADLATDPGFIEMVHADFIDHWRLGRVNFLTGDDKSTWFWLLRQGYEMIYLPDVRSVSAESQPRSGFLESASVLMVRWFGNMLRTNGRALKLSPWRIGLFTWWSILDQRVSIWTTLSGPILALTAALAFDMAVLPAYVAWVMLTRYVFCWGIAGFRGRLGFPISYAFLLYFNQLFGALVKSFVFFRLDRQKWTRQASAQGGGRAGLAERLVAAGSLHVHALTMGWLTVGLFWFAGLF</sequence>
<dbReference type="EMBL" id="NTHN01000063">
    <property type="protein sequence ID" value="PBD20247.1"/>
    <property type="molecule type" value="Genomic_DNA"/>
</dbReference>
<feature type="transmembrane region" description="Helical" evidence="6">
    <location>
        <begin position="383"/>
        <end position="406"/>
    </location>
</feature>
<evidence type="ECO:0000256" key="4">
    <source>
        <dbReference type="ARBA" id="ARBA00022679"/>
    </source>
</evidence>
<keyword evidence="9" id="KW-1185">Reference proteome</keyword>
<keyword evidence="4 7" id="KW-0808">Transferase</keyword>
<name>A0A2A3JZK1_9RHOB</name>
<dbReference type="PANTHER" id="PTHR22913:SF12">
    <property type="entry name" value="MANNURONAN SYNTHASE"/>
    <property type="match status" value="1"/>
</dbReference>
<dbReference type="EMBL" id="NTHN02000051">
    <property type="protein sequence ID" value="MCT4372635.1"/>
    <property type="molecule type" value="Genomic_DNA"/>
</dbReference>
<proteinExistence type="predicted"/>
<dbReference type="Proteomes" id="UP000217448">
    <property type="component" value="Unassembled WGS sequence"/>
</dbReference>
<evidence type="ECO:0000256" key="3">
    <source>
        <dbReference type="ARBA" id="ARBA00022676"/>
    </source>
</evidence>
<dbReference type="GO" id="GO:0050501">
    <property type="term" value="F:hyaluronan synthase activity"/>
    <property type="evidence" value="ECO:0007669"/>
    <property type="project" value="TreeGrafter"/>
</dbReference>
<dbReference type="GO" id="GO:0005886">
    <property type="term" value="C:plasma membrane"/>
    <property type="evidence" value="ECO:0007669"/>
    <property type="project" value="UniProtKB-SubCell"/>
</dbReference>
<keyword evidence="6" id="KW-0812">Transmembrane</keyword>
<evidence type="ECO:0000313" key="7">
    <source>
        <dbReference type="EMBL" id="MCT4372635.1"/>
    </source>
</evidence>
<evidence type="ECO:0000256" key="2">
    <source>
        <dbReference type="ARBA" id="ARBA00022475"/>
    </source>
</evidence>
<feature type="transmembrane region" description="Helical" evidence="6">
    <location>
        <begin position="30"/>
        <end position="53"/>
    </location>
</feature>
<dbReference type="EC" id="2.4.-.-" evidence="7"/>
<dbReference type="OrthoDB" id="6964257at2"/>
<keyword evidence="3 7" id="KW-0328">Glycosyltransferase</keyword>
<evidence type="ECO:0000256" key="1">
    <source>
        <dbReference type="ARBA" id="ARBA00004236"/>
    </source>
</evidence>
<dbReference type="GO" id="GO:0085029">
    <property type="term" value="P:extracellular matrix assembly"/>
    <property type="evidence" value="ECO:0007669"/>
    <property type="project" value="TreeGrafter"/>
</dbReference>
<accession>A0A2A3JZK1</accession>
<protein>
    <submittedName>
        <fullName evidence="8">Glycosyltransferase</fullName>
        <ecNumber evidence="7">2.4.-.-</ecNumber>
    </submittedName>
</protein>
<dbReference type="PANTHER" id="PTHR22913">
    <property type="entry name" value="HYALURONAN SYNTHASE"/>
    <property type="match status" value="1"/>
</dbReference>
<keyword evidence="6" id="KW-1133">Transmembrane helix</keyword>
<gene>
    <name evidence="7" type="ORF">CLG85_020940</name>
    <name evidence="8" type="ORF">CLG85_05040</name>
</gene>
<comment type="subcellular location">
    <subcellularLocation>
        <location evidence="1">Cell membrane</location>
    </subcellularLocation>
</comment>
<dbReference type="AlphaFoldDB" id="A0A2A3JZK1"/>
<dbReference type="SUPFAM" id="SSF53448">
    <property type="entry name" value="Nucleotide-diphospho-sugar transferases"/>
    <property type="match status" value="1"/>
</dbReference>
<reference evidence="8" key="1">
    <citation type="submission" date="2017-09" db="EMBL/GenBank/DDBJ databases">
        <title>Yangia sp. SAOS 153D whole genome sequencing.</title>
        <authorList>
            <person name="Verma A."/>
            <person name="Krishnamurthi S."/>
        </authorList>
    </citation>
    <scope>NUCLEOTIDE SEQUENCE [LARGE SCALE GENOMIC DNA]</scope>
    <source>
        <strain evidence="8">SAOS 153D</strain>
    </source>
</reference>
<reference evidence="9" key="2">
    <citation type="submission" date="2023-07" db="EMBL/GenBank/DDBJ databases">
        <title>Yangia mangrovi SAOS 153D genome.</title>
        <authorList>
            <person name="Verma A."/>
            <person name="Pal Y."/>
            <person name="Sundharam S."/>
            <person name="Bisht B."/>
            <person name="Srinivasan K."/>
        </authorList>
    </citation>
    <scope>NUCLEOTIDE SEQUENCE [LARGE SCALE GENOMIC DNA]</scope>
    <source>
        <strain evidence="9">SAOS 153D</strain>
    </source>
</reference>
<evidence type="ECO:0000256" key="6">
    <source>
        <dbReference type="SAM" id="Phobius"/>
    </source>
</evidence>
<evidence type="ECO:0000313" key="9">
    <source>
        <dbReference type="Proteomes" id="UP000217448"/>
    </source>
</evidence>
<dbReference type="Gene3D" id="3.90.550.10">
    <property type="entry name" value="Spore Coat Polysaccharide Biosynthesis Protein SpsA, Chain A"/>
    <property type="match status" value="1"/>
</dbReference>
<dbReference type="Pfam" id="PF13641">
    <property type="entry name" value="Glyco_tranf_2_3"/>
    <property type="match status" value="1"/>
</dbReference>
<dbReference type="InterPro" id="IPR029044">
    <property type="entry name" value="Nucleotide-diphossugar_trans"/>
</dbReference>
<comment type="caution">
    <text evidence="8">The sequence shown here is derived from an EMBL/GenBank/DDBJ whole genome shotgun (WGS) entry which is preliminary data.</text>
</comment>
<organism evidence="8">
    <name type="scientific">Alloyangia mangrovi</name>
    <dbReference type="NCBI Taxonomy" id="1779329"/>
    <lineage>
        <taxon>Bacteria</taxon>
        <taxon>Pseudomonadati</taxon>
        <taxon>Pseudomonadota</taxon>
        <taxon>Alphaproteobacteria</taxon>
        <taxon>Rhodobacterales</taxon>
        <taxon>Roseobacteraceae</taxon>
        <taxon>Alloyangia</taxon>
    </lineage>
</organism>
<feature type="transmembrane region" description="Helical" evidence="6">
    <location>
        <begin position="426"/>
        <end position="448"/>
    </location>
</feature>
<evidence type="ECO:0000313" key="8">
    <source>
        <dbReference type="EMBL" id="PBD20247.1"/>
    </source>
</evidence>
<evidence type="ECO:0000256" key="5">
    <source>
        <dbReference type="ARBA" id="ARBA00023136"/>
    </source>
</evidence>
<keyword evidence="2" id="KW-1003">Cell membrane</keyword>
<dbReference type="RefSeq" id="WP_095881269.1">
    <property type="nucleotide sequence ID" value="NZ_NTHN02000051.1"/>
</dbReference>
<feature type="transmembrane region" description="Helical" evidence="6">
    <location>
        <begin position="473"/>
        <end position="497"/>
    </location>
</feature>
<dbReference type="GO" id="GO:0030213">
    <property type="term" value="P:hyaluronan biosynthetic process"/>
    <property type="evidence" value="ECO:0007669"/>
    <property type="project" value="TreeGrafter"/>
</dbReference>
<reference evidence="7" key="3">
    <citation type="submission" date="2024-05" db="EMBL/GenBank/DDBJ databases">
        <title>Yangia mangrovi SAOS 153D genome.</title>
        <authorList>
            <person name="Verma A."/>
            <person name="Pal Y."/>
            <person name="Sundharam S."/>
            <person name="Bisht B."/>
            <person name="Srinivasan K."/>
        </authorList>
    </citation>
    <scope>NUCLEOTIDE SEQUENCE</scope>
    <source>
        <strain evidence="7">SAOS 153D</strain>
    </source>
</reference>
<keyword evidence="5 6" id="KW-0472">Membrane</keyword>